<reference evidence="1 2" key="1">
    <citation type="journal article" date="2015" name="Genome Announc.">
        <title>Complete Genome Sequence of the Novel Leech Symbiont Mucinivorans hirudinis M3T.</title>
        <authorList>
            <person name="Nelson M.C."/>
            <person name="Bomar L."/>
            <person name="Graf J."/>
        </authorList>
    </citation>
    <scope>NUCLEOTIDE SEQUENCE [LARGE SCALE GENOMIC DNA]</scope>
    <source>
        <strain evidence="2">M3</strain>
    </source>
</reference>
<evidence type="ECO:0000313" key="1">
    <source>
        <dbReference type="EMBL" id="CDN30918.1"/>
    </source>
</evidence>
<dbReference type="KEGG" id="rbc:BN938_0817"/>
<dbReference type="EMBL" id="HG934468">
    <property type="protein sequence ID" value="CDN30918.1"/>
    <property type="molecule type" value="Genomic_DNA"/>
</dbReference>
<protein>
    <recommendedName>
        <fullName evidence="3">Outer membrane protein beta-barrel domain-containing protein</fullName>
    </recommendedName>
</protein>
<gene>
    <name evidence="1" type="ORF">BN938_0817</name>
</gene>
<accession>A0A060RAX2</accession>
<keyword evidence="2" id="KW-1185">Reference proteome</keyword>
<name>A0A060RAX2_9BACT</name>
<sequence>MGIDNVVNDPGMTYALFGGINYRITPRFSLGLGVGIYKTEFVAAYLHLNFNLRREHSTKDNYPYIGIQAGGVYSTWIGENFGDERGFMMEPRLGWSFYSKKGQLRYNVFAGANLFSFSLTPKIGIAFEL</sequence>
<dbReference type="HOGENOM" id="CLU_1946400_0_0_10"/>
<organism evidence="1 2">
    <name type="scientific">Mucinivorans hirudinis</name>
    <dbReference type="NCBI Taxonomy" id="1433126"/>
    <lineage>
        <taxon>Bacteria</taxon>
        <taxon>Pseudomonadati</taxon>
        <taxon>Bacteroidota</taxon>
        <taxon>Bacteroidia</taxon>
        <taxon>Bacteroidales</taxon>
        <taxon>Rikenellaceae</taxon>
        <taxon>Mucinivorans</taxon>
    </lineage>
</organism>
<dbReference type="AlphaFoldDB" id="A0A060RAX2"/>
<dbReference type="Proteomes" id="UP000027616">
    <property type="component" value="Chromosome I"/>
</dbReference>
<evidence type="ECO:0000313" key="2">
    <source>
        <dbReference type="Proteomes" id="UP000027616"/>
    </source>
</evidence>
<proteinExistence type="predicted"/>
<evidence type="ECO:0008006" key="3">
    <source>
        <dbReference type="Google" id="ProtNLM"/>
    </source>
</evidence>